<accession>A0A5B7GXS0</accession>
<dbReference type="AlphaFoldDB" id="A0A5B7GXS0"/>
<evidence type="ECO:0000313" key="2">
    <source>
        <dbReference type="Proteomes" id="UP000324222"/>
    </source>
</evidence>
<keyword evidence="2" id="KW-1185">Reference proteome</keyword>
<evidence type="ECO:0000313" key="1">
    <source>
        <dbReference type="EMBL" id="MPC61907.1"/>
    </source>
</evidence>
<comment type="caution">
    <text evidence="1">The sequence shown here is derived from an EMBL/GenBank/DDBJ whole genome shotgun (WGS) entry which is preliminary data.</text>
</comment>
<gene>
    <name evidence="1" type="ORF">E2C01_055984</name>
</gene>
<name>A0A5B7GXS0_PORTR</name>
<reference evidence="1 2" key="1">
    <citation type="submission" date="2019-05" db="EMBL/GenBank/DDBJ databases">
        <title>Another draft genome of Portunus trituberculatus and its Hox gene families provides insights of decapod evolution.</title>
        <authorList>
            <person name="Jeong J.-H."/>
            <person name="Song I."/>
            <person name="Kim S."/>
            <person name="Choi T."/>
            <person name="Kim D."/>
            <person name="Ryu S."/>
            <person name="Kim W."/>
        </authorList>
    </citation>
    <scope>NUCLEOTIDE SEQUENCE [LARGE SCALE GENOMIC DNA]</scope>
    <source>
        <tissue evidence="1">Muscle</tissue>
    </source>
</reference>
<organism evidence="1 2">
    <name type="scientific">Portunus trituberculatus</name>
    <name type="common">Swimming crab</name>
    <name type="synonym">Neptunus trituberculatus</name>
    <dbReference type="NCBI Taxonomy" id="210409"/>
    <lineage>
        <taxon>Eukaryota</taxon>
        <taxon>Metazoa</taxon>
        <taxon>Ecdysozoa</taxon>
        <taxon>Arthropoda</taxon>
        <taxon>Crustacea</taxon>
        <taxon>Multicrustacea</taxon>
        <taxon>Malacostraca</taxon>
        <taxon>Eumalacostraca</taxon>
        <taxon>Eucarida</taxon>
        <taxon>Decapoda</taxon>
        <taxon>Pleocyemata</taxon>
        <taxon>Brachyura</taxon>
        <taxon>Eubrachyura</taxon>
        <taxon>Portunoidea</taxon>
        <taxon>Portunidae</taxon>
        <taxon>Portuninae</taxon>
        <taxon>Portunus</taxon>
    </lineage>
</organism>
<dbReference type="Proteomes" id="UP000324222">
    <property type="component" value="Unassembled WGS sequence"/>
</dbReference>
<sequence length="64" mass="7121">MEVELWLAVVAVMAMYKDVRSLISEPLLPPITASTLNLGLIGCKLISRDYFSREGASYEQSNMV</sequence>
<protein>
    <submittedName>
        <fullName evidence="1">Uncharacterized protein</fullName>
    </submittedName>
</protein>
<proteinExistence type="predicted"/>
<dbReference type="EMBL" id="VSRR010019088">
    <property type="protein sequence ID" value="MPC61907.1"/>
    <property type="molecule type" value="Genomic_DNA"/>
</dbReference>